<dbReference type="STRING" id="1094497.BVwin_01420"/>
<dbReference type="CDD" id="cd18081">
    <property type="entry name" value="RlmH-like"/>
    <property type="match status" value="1"/>
</dbReference>
<dbReference type="RefSeq" id="WP_126602385.1">
    <property type="nucleotide sequence ID" value="NZ_LR134529.1"/>
</dbReference>
<dbReference type="InterPro" id="IPR003742">
    <property type="entry name" value="RlmH-like"/>
</dbReference>
<protein>
    <recommendedName>
        <fullName evidence="5">Ribosomal RNA large subunit methyltransferase H</fullName>
        <ecNumber evidence="5">2.1.1.177</ecNumber>
    </recommendedName>
    <alternativeName>
        <fullName evidence="5">23S rRNA (pseudouridine1915-N3)-methyltransferase</fullName>
    </alternativeName>
    <alternativeName>
        <fullName evidence="5">23S rRNA m3Psi1915 methyltransferase</fullName>
    </alternativeName>
    <alternativeName>
        <fullName evidence="5">rRNA (pseudouridine-N3-)-methyltransferase RlmH</fullName>
    </alternativeName>
</protein>
<proteinExistence type="inferred from homology"/>
<reference evidence="6 7" key="1">
    <citation type="submission" date="2018-12" db="EMBL/GenBank/DDBJ databases">
        <authorList>
            <consortium name="Pathogen Informatics"/>
        </authorList>
    </citation>
    <scope>NUCLEOTIDE SEQUENCE [LARGE SCALE GENOMIC DNA]</scope>
    <source>
        <strain evidence="6 7">NCTC12905</strain>
    </source>
</reference>
<dbReference type="GO" id="GO:0005737">
    <property type="term" value="C:cytoplasm"/>
    <property type="evidence" value="ECO:0007669"/>
    <property type="project" value="UniProtKB-SubCell"/>
</dbReference>
<comment type="subunit">
    <text evidence="5">Homodimer.</text>
</comment>
<dbReference type="AlphaFoldDB" id="A0A448V4S5"/>
<dbReference type="GO" id="GO:0070038">
    <property type="term" value="F:rRNA (pseudouridine-N3-)-methyltransferase activity"/>
    <property type="evidence" value="ECO:0007669"/>
    <property type="project" value="UniProtKB-UniRule"/>
</dbReference>
<keyword evidence="5" id="KW-0963">Cytoplasm</keyword>
<comment type="subcellular location">
    <subcellularLocation>
        <location evidence="5">Cytoplasm</location>
    </subcellularLocation>
</comment>
<dbReference type="EC" id="2.1.1.177" evidence="5"/>
<dbReference type="SUPFAM" id="SSF75217">
    <property type="entry name" value="alpha/beta knot"/>
    <property type="match status" value="1"/>
</dbReference>
<comment type="similarity">
    <text evidence="4 5">Belongs to the RNA methyltransferase RlmH family.</text>
</comment>
<dbReference type="PANTHER" id="PTHR33603">
    <property type="entry name" value="METHYLTRANSFERASE"/>
    <property type="match status" value="1"/>
</dbReference>
<dbReference type="Gene3D" id="3.40.1280.10">
    <property type="match status" value="1"/>
</dbReference>
<evidence type="ECO:0000313" key="6">
    <source>
        <dbReference type="EMBL" id="VEJ44757.1"/>
    </source>
</evidence>
<gene>
    <name evidence="5 6" type="primary">rlmH</name>
    <name evidence="6" type="ORF">NCTC12905_00399</name>
</gene>
<comment type="catalytic activity">
    <reaction evidence="5">
        <text>pseudouridine(1915) in 23S rRNA + S-adenosyl-L-methionine = N(3)-methylpseudouridine(1915) in 23S rRNA + S-adenosyl-L-homocysteine + H(+)</text>
        <dbReference type="Rhea" id="RHEA:42752"/>
        <dbReference type="Rhea" id="RHEA-COMP:10221"/>
        <dbReference type="Rhea" id="RHEA-COMP:10222"/>
        <dbReference type="ChEBI" id="CHEBI:15378"/>
        <dbReference type="ChEBI" id="CHEBI:57856"/>
        <dbReference type="ChEBI" id="CHEBI:59789"/>
        <dbReference type="ChEBI" id="CHEBI:65314"/>
        <dbReference type="ChEBI" id="CHEBI:74486"/>
        <dbReference type="EC" id="2.1.1.177"/>
    </reaction>
</comment>
<feature type="binding site" evidence="5">
    <location>
        <position position="108"/>
    </location>
    <ligand>
        <name>S-adenosyl-L-methionine</name>
        <dbReference type="ChEBI" id="CHEBI:59789"/>
    </ligand>
</feature>
<keyword evidence="2 5" id="KW-0808">Transferase</keyword>
<feature type="binding site" evidence="5">
    <location>
        <begin position="127"/>
        <end position="132"/>
    </location>
    <ligand>
        <name>S-adenosyl-L-methionine</name>
        <dbReference type="ChEBI" id="CHEBI:59789"/>
    </ligand>
</feature>
<dbReference type="InterPro" id="IPR029028">
    <property type="entry name" value="Alpha/beta_knot_MTases"/>
</dbReference>
<comment type="function">
    <text evidence="5">Specifically methylates the pseudouridine at position 1915 (m3Psi1915) in 23S rRNA.</text>
</comment>
<keyword evidence="3 5" id="KW-0949">S-adenosyl-L-methionine</keyword>
<dbReference type="PIRSF" id="PIRSF004505">
    <property type="entry name" value="MT_bac"/>
    <property type="match status" value="1"/>
</dbReference>
<keyword evidence="1 5" id="KW-0489">Methyltransferase</keyword>
<accession>A0A448V4S5</accession>
<dbReference type="NCBIfam" id="NF000989">
    <property type="entry name" value="PRK00103.2-3"/>
    <property type="match status" value="1"/>
</dbReference>
<organism evidence="6 7">
    <name type="scientific">Bartonella vinsonii</name>
    <name type="common">Rochalimaea vinsonii</name>
    <dbReference type="NCBI Taxonomy" id="33047"/>
    <lineage>
        <taxon>Bacteria</taxon>
        <taxon>Pseudomonadati</taxon>
        <taxon>Pseudomonadota</taxon>
        <taxon>Alphaproteobacteria</taxon>
        <taxon>Hyphomicrobiales</taxon>
        <taxon>Bartonellaceae</taxon>
        <taxon>Bartonella</taxon>
    </lineage>
</organism>
<evidence type="ECO:0000256" key="2">
    <source>
        <dbReference type="ARBA" id="ARBA00022679"/>
    </source>
</evidence>
<dbReference type="OrthoDB" id="9806643at2"/>
<evidence type="ECO:0000256" key="1">
    <source>
        <dbReference type="ARBA" id="ARBA00022603"/>
    </source>
</evidence>
<dbReference type="Proteomes" id="UP000274201">
    <property type="component" value="Chromosome"/>
</dbReference>
<evidence type="ECO:0000313" key="7">
    <source>
        <dbReference type="Proteomes" id="UP000274201"/>
    </source>
</evidence>
<dbReference type="PANTHER" id="PTHR33603:SF1">
    <property type="entry name" value="RIBOSOMAL RNA LARGE SUBUNIT METHYLTRANSFERASE H"/>
    <property type="match status" value="1"/>
</dbReference>
<feature type="binding site" evidence="5">
    <location>
        <position position="76"/>
    </location>
    <ligand>
        <name>S-adenosyl-L-methionine</name>
        <dbReference type="ChEBI" id="CHEBI:59789"/>
    </ligand>
</feature>
<keyword evidence="5" id="KW-0698">rRNA processing</keyword>
<dbReference type="Pfam" id="PF02590">
    <property type="entry name" value="SPOUT_MTase"/>
    <property type="match status" value="1"/>
</dbReference>
<evidence type="ECO:0000256" key="3">
    <source>
        <dbReference type="ARBA" id="ARBA00022691"/>
    </source>
</evidence>
<dbReference type="InterPro" id="IPR029026">
    <property type="entry name" value="tRNA_m1G_MTases_N"/>
</dbReference>
<name>A0A448V4S5_BARVI</name>
<evidence type="ECO:0000256" key="5">
    <source>
        <dbReference type="HAMAP-Rule" id="MF_00658"/>
    </source>
</evidence>
<evidence type="ECO:0000256" key="4">
    <source>
        <dbReference type="ARBA" id="ARBA00038303"/>
    </source>
</evidence>
<dbReference type="EMBL" id="LR134529">
    <property type="protein sequence ID" value="VEJ44757.1"/>
    <property type="molecule type" value="Genomic_DNA"/>
</dbReference>
<dbReference type="HAMAP" id="MF_00658">
    <property type="entry name" value="23SrRNA_methyltr_H"/>
    <property type="match status" value="1"/>
</dbReference>
<sequence>MQISIFAVGRMKKGAEHKLVHHYLDRFSKSSGSVGFHLKKIQEISESRAQTACQRMEEEGKKLIDFLPEKCQLIVLDERGKSISSSAFAEKLGFYRDEGVRDLIIALGGPDGHNDQIRKRADFLLSFGLMTWPHQIARILLTEQLYRAVTIASNHPYHRY</sequence>